<comment type="caution">
    <text evidence="1">The sequence shown here is derived from an EMBL/GenBank/DDBJ whole genome shotgun (WGS) entry which is preliminary data.</text>
</comment>
<feature type="non-terminal residue" evidence="1">
    <location>
        <position position="1"/>
    </location>
</feature>
<proteinExistence type="predicted"/>
<sequence length="33" mass="3944">DIIYCRNRKANLSIGTKKPGFKFNNLDYSYNCW</sequence>
<reference evidence="1" key="1">
    <citation type="journal article" date="2014" name="Front. Microbiol.">
        <title>High frequency of phylogenetically diverse reductive dehalogenase-homologous genes in deep subseafloor sedimentary metagenomes.</title>
        <authorList>
            <person name="Kawai M."/>
            <person name="Futagami T."/>
            <person name="Toyoda A."/>
            <person name="Takaki Y."/>
            <person name="Nishi S."/>
            <person name="Hori S."/>
            <person name="Arai W."/>
            <person name="Tsubouchi T."/>
            <person name="Morono Y."/>
            <person name="Uchiyama I."/>
            <person name="Ito T."/>
            <person name="Fujiyama A."/>
            <person name="Inagaki F."/>
            <person name="Takami H."/>
        </authorList>
    </citation>
    <scope>NUCLEOTIDE SEQUENCE</scope>
    <source>
        <strain evidence="1">Expedition CK06-06</strain>
    </source>
</reference>
<evidence type="ECO:0000313" key="1">
    <source>
        <dbReference type="EMBL" id="GAI63841.1"/>
    </source>
</evidence>
<gene>
    <name evidence="1" type="ORF">S12H4_01823</name>
</gene>
<dbReference type="EMBL" id="BARW01000391">
    <property type="protein sequence ID" value="GAI63841.1"/>
    <property type="molecule type" value="Genomic_DNA"/>
</dbReference>
<name>X1R9Y6_9ZZZZ</name>
<organism evidence="1">
    <name type="scientific">marine sediment metagenome</name>
    <dbReference type="NCBI Taxonomy" id="412755"/>
    <lineage>
        <taxon>unclassified sequences</taxon>
        <taxon>metagenomes</taxon>
        <taxon>ecological metagenomes</taxon>
    </lineage>
</organism>
<accession>X1R9Y6</accession>
<dbReference type="AlphaFoldDB" id="X1R9Y6"/>
<protein>
    <submittedName>
        <fullName evidence="1">Uncharacterized protein</fullName>
    </submittedName>
</protein>